<reference evidence="3" key="1">
    <citation type="submission" date="2023-07" db="EMBL/GenBank/DDBJ databases">
        <title>30 novel species of actinomycetes from the DSMZ collection.</title>
        <authorList>
            <person name="Nouioui I."/>
        </authorList>
    </citation>
    <scope>NUCLEOTIDE SEQUENCE [LARGE SCALE GENOMIC DNA]</scope>
    <source>
        <strain evidence="3">DSM 44917</strain>
    </source>
</reference>
<keyword evidence="2" id="KW-0547">Nucleotide-binding</keyword>
<evidence type="ECO:0000313" key="3">
    <source>
        <dbReference type="Proteomes" id="UP001183388"/>
    </source>
</evidence>
<dbReference type="GO" id="GO:0005524">
    <property type="term" value="F:ATP binding"/>
    <property type="evidence" value="ECO:0007669"/>
    <property type="project" value="UniProtKB-KW"/>
</dbReference>
<protein>
    <submittedName>
        <fullName evidence="2">ATP-binding protein</fullName>
    </submittedName>
</protein>
<feature type="chain" id="PRO_5045411305" evidence="1">
    <location>
        <begin position="26"/>
        <end position="132"/>
    </location>
</feature>
<evidence type="ECO:0000313" key="2">
    <source>
        <dbReference type="EMBL" id="MDT0307706.1"/>
    </source>
</evidence>
<keyword evidence="2" id="KW-0067">ATP-binding</keyword>
<keyword evidence="3" id="KW-1185">Reference proteome</keyword>
<proteinExistence type="predicted"/>
<dbReference type="Proteomes" id="UP001183388">
    <property type="component" value="Unassembled WGS sequence"/>
</dbReference>
<keyword evidence="1" id="KW-0732">Signal</keyword>
<gene>
    <name evidence="2" type="ORF">RM780_12130</name>
</gene>
<dbReference type="EMBL" id="JAVREN010000014">
    <property type="protein sequence ID" value="MDT0307706.1"/>
    <property type="molecule type" value="Genomic_DNA"/>
</dbReference>
<sequence length="132" mass="12814">MSHPLKRRMARAALLLAAGAAPVIAAAGQASADSHGARPSGLAALEGDGVAEVLEGSVGVANELAAEAGGDLGKAVMPVAGPVVEEAGSGAARTTGNLVGGVSRTVAENGPSPEALVDSLPSMDRQLNNLSL</sequence>
<name>A0ABU2L8B0_9ACTN</name>
<evidence type="ECO:0000256" key="1">
    <source>
        <dbReference type="SAM" id="SignalP"/>
    </source>
</evidence>
<comment type="caution">
    <text evidence="2">The sequence shown here is derived from an EMBL/GenBank/DDBJ whole genome shotgun (WGS) entry which is preliminary data.</text>
</comment>
<organism evidence="2 3">
    <name type="scientific">Streptomyces boetiae</name>
    <dbReference type="NCBI Taxonomy" id="3075541"/>
    <lineage>
        <taxon>Bacteria</taxon>
        <taxon>Bacillati</taxon>
        <taxon>Actinomycetota</taxon>
        <taxon>Actinomycetes</taxon>
        <taxon>Kitasatosporales</taxon>
        <taxon>Streptomycetaceae</taxon>
        <taxon>Streptomyces</taxon>
    </lineage>
</organism>
<accession>A0ABU2L8B0</accession>
<dbReference type="RefSeq" id="WP_311630659.1">
    <property type="nucleotide sequence ID" value="NZ_JAVREN010000014.1"/>
</dbReference>
<feature type="signal peptide" evidence="1">
    <location>
        <begin position="1"/>
        <end position="25"/>
    </location>
</feature>